<protein>
    <submittedName>
        <fullName evidence="2">Uncharacterized protein</fullName>
    </submittedName>
</protein>
<reference evidence="2 3" key="1">
    <citation type="submission" date="2021-01" db="EMBL/GenBank/DDBJ databases">
        <title>Whole genome shotgun sequence of Planobispora longispora NBRC 13918.</title>
        <authorList>
            <person name="Komaki H."/>
            <person name="Tamura T."/>
        </authorList>
    </citation>
    <scope>NUCLEOTIDE SEQUENCE [LARGE SCALE GENOMIC DNA]</scope>
    <source>
        <strain evidence="2 3">NBRC 13918</strain>
    </source>
</reference>
<dbReference type="AlphaFoldDB" id="A0A8J3RH73"/>
<comment type="caution">
    <text evidence="2">The sequence shown here is derived from an EMBL/GenBank/DDBJ whole genome shotgun (WGS) entry which is preliminary data.</text>
</comment>
<gene>
    <name evidence="2" type="ORF">Plo01_11590</name>
</gene>
<proteinExistence type="predicted"/>
<dbReference type="Proteomes" id="UP000616724">
    <property type="component" value="Unassembled WGS sequence"/>
</dbReference>
<evidence type="ECO:0000256" key="1">
    <source>
        <dbReference type="SAM" id="MobiDB-lite"/>
    </source>
</evidence>
<organism evidence="2 3">
    <name type="scientific">Planobispora longispora</name>
    <dbReference type="NCBI Taxonomy" id="28887"/>
    <lineage>
        <taxon>Bacteria</taxon>
        <taxon>Bacillati</taxon>
        <taxon>Actinomycetota</taxon>
        <taxon>Actinomycetes</taxon>
        <taxon>Streptosporangiales</taxon>
        <taxon>Streptosporangiaceae</taxon>
        <taxon>Planobispora</taxon>
    </lineage>
</organism>
<evidence type="ECO:0000313" key="3">
    <source>
        <dbReference type="Proteomes" id="UP000616724"/>
    </source>
</evidence>
<keyword evidence="3" id="KW-1185">Reference proteome</keyword>
<accession>A0A8J3RH73</accession>
<feature type="region of interest" description="Disordered" evidence="1">
    <location>
        <begin position="17"/>
        <end position="38"/>
    </location>
</feature>
<evidence type="ECO:0000313" key="2">
    <source>
        <dbReference type="EMBL" id="GIH74730.1"/>
    </source>
</evidence>
<name>A0A8J3RH73_9ACTN</name>
<sequence>MTMRFCGAKRSFQGSAGLRRPERFGSGSEAGYPGSLEKGLDMGNSNSNGCTLAKPGGGCLEDDFSLSATERQLMDAVFVIKYAPGVL</sequence>
<dbReference type="EMBL" id="BOOH01000011">
    <property type="protein sequence ID" value="GIH74730.1"/>
    <property type="molecule type" value="Genomic_DNA"/>
</dbReference>
<dbReference type="RefSeq" id="WP_203889449.1">
    <property type="nucleotide sequence ID" value="NZ_BOOH01000011.1"/>
</dbReference>